<name>A0A059C2I5_EUCGR</name>
<reference evidence="2" key="1">
    <citation type="submission" date="2013-07" db="EMBL/GenBank/DDBJ databases">
        <title>The genome of Eucalyptus grandis.</title>
        <authorList>
            <person name="Schmutz J."/>
            <person name="Hayes R."/>
            <person name="Myburg A."/>
            <person name="Tuskan G."/>
            <person name="Grattapaglia D."/>
            <person name="Rokhsar D.S."/>
        </authorList>
    </citation>
    <scope>NUCLEOTIDE SEQUENCE</scope>
    <source>
        <tissue evidence="2">Leaf extractions</tissue>
    </source>
</reference>
<dbReference type="InParanoid" id="A0A059C2I5"/>
<dbReference type="AlphaFoldDB" id="A0A059C2I5"/>
<protein>
    <submittedName>
        <fullName evidence="2">Uncharacterized protein</fullName>
    </submittedName>
</protein>
<dbReference type="Gramene" id="KCW72683">
    <property type="protein sequence ID" value="KCW72683"/>
    <property type="gene ID" value="EUGRSUZ_E01141"/>
</dbReference>
<keyword evidence="1" id="KW-0732">Signal</keyword>
<sequence length="87" mass="9806">MSDFLVSGKFFLHLECALGICPGCNQTGAFAQERMAIRAWKKHFFFAFAVFSRAFQSHERKTPKTALTSPTEQSMLWGPVAKDRFGS</sequence>
<accession>A0A059C2I5</accession>
<proteinExistence type="predicted"/>
<dbReference type="EMBL" id="KK198757">
    <property type="protein sequence ID" value="KCW72683.1"/>
    <property type="molecule type" value="Genomic_DNA"/>
</dbReference>
<evidence type="ECO:0000256" key="1">
    <source>
        <dbReference type="SAM" id="SignalP"/>
    </source>
</evidence>
<organism evidence="2">
    <name type="scientific">Eucalyptus grandis</name>
    <name type="common">Flooded gum</name>
    <dbReference type="NCBI Taxonomy" id="71139"/>
    <lineage>
        <taxon>Eukaryota</taxon>
        <taxon>Viridiplantae</taxon>
        <taxon>Streptophyta</taxon>
        <taxon>Embryophyta</taxon>
        <taxon>Tracheophyta</taxon>
        <taxon>Spermatophyta</taxon>
        <taxon>Magnoliopsida</taxon>
        <taxon>eudicotyledons</taxon>
        <taxon>Gunneridae</taxon>
        <taxon>Pentapetalae</taxon>
        <taxon>rosids</taxon>
        <taxon>malvids</taxon>
        <taxon>Myrtales</taxon>
        <taxon>Myrtaceae</taxon>
        <taxon>Myrtoideae</taxon>
        <taxon>Eucalypteae</taxon>
        <taxon>Eucalyptus</taxon>
    </lineage>
</organism>
<gene>
    <name evidence="2" type="ORF">EUGRSUZ_E01141</name>
</gene>
<feature type="chain" id="PRO_5001569288" evidence="1">
    <location>
        <begin position="20"/>
        <end position="87"/>
    </location>
</feature>
<evidence type="ECO:0000313" key="2">
    <source>
        <dbReference type="EMBL" id="KCW72683.1"/>
    </source>
</evidence>
<feature type="signal peptide" evidence="1">
    <location>
        <begin position="1"/>
        <end position="19"/>
    </location>
</feature>